<sequence length="205" mass="23918">MLFLFCQRIQMQINRFFQFKFFGGKSVSSERYQATFDSPGIEMLRISSSRSDRVIYMKTFLPKGTPKYCSPSWAKKVIPTVICICAFINLPYFFIFKEIDGRFTTTDFFESISIILIGSNGMMISIMRKLYRSSYSIRNGNSSCEKKQLFSQTQLTLTIIVVVFLFLIGEIPMYLASRRSAITMLFQRWKHFELLLPFCTPYISV</sequence>
<keyword evidence="1" id="KW-0472">Membrane</keyword>
<name>A0A9Q0NBK0_9DIPT</name>
<dbReference type="EMBL" id="WJQU01000001">
    <property type="protein sequence ID" value="KAJ6647219.1"/>
    <property type="molecule type" value="Genomic_DNA"/>
</dbReference>
<evidence type="ECO:0000313" key="2">
    <source>
        <dbReference type="EMBL" id="KAJ6647219.1"/>
    </source>
</evidence>
<keyword evidence="1" id="KW-0812">Transmembrane</keyword>
<evidence type="ECO:0000313" key="3">
    <source>
        <dbReference type="Proteomes" id="UP001151699"/>
    </source>
</evidence>
<keyword evidence="3" id="KW-1185">Reference proteome</keyword>
<dbReference type="AlphaFoldDB" id="A0A9Q0NBK0"/>
<feature type="transmembrane region" description="Helical" evidence="1">
    <location>
        <begin position="108"/>
        <end position="127"/>
    </location>
</feature>
<dbReference type="OrthoDB" id="5960253at2759"/>
<proteinExistence type="predicted"/>
<accession>A0A9Q0NBK0</accession>
<dbReference type="SUPFAM" id="SSF81321">
    <property type="entry name" value="Family A G protein-coupled receptor-like"/>
    <property type="match status" value="1"/>
</dbReference>
<comment type="caution">
    <text evidence="2">The sequence shown here is derived from an EMBL/GenBank/DDBJ whole genome shotgun (WGS) entry which is preliminary data.</text>
</comment>
<gene>
    <name evidence="2" type="ORF">Bhyg_02441</name>
</gene>
<protein>
    <submittedName>
        <fullName evidence="2">Uncharacterized protein</fullName>
    </submittedName>
</protein>
<organism evidence="2 3">
    <name type="scientific">Pseudolycoriella hygida</name>
    <dbReference type="NCBI Taxonomy" id="35572"/>
    <lineage>
        <taxon>Eukaryota</taxon>
        <taxon>Metazoa</taxon>
        <taxon>Ecdysozoa</taxon>
        <taxon>Arthropoda</taxon>
        <taxon>Hexapoda</taxon>
        <taxon>Insecta</taxon>
        <taxon>Pterygota</taxon>
        <taxon>Neoptera</taxon>
        <taxon>Endopterygota</taxon>
        <taxon>Diptera</taxon>
        <taxon>Nematocera</taxon>
        <taxon>Sciaroidea</taxon>
        <taxon>Sciaridae</taxon>
        <taxon>Pseudolycoriella</taxon>
    </lineage>
</organism>
<feature type="transmembrane region" description="Helical" evidence="1">
    <location>
        <begin position="77"/>
        <end position="96"/>
    </location>
</feature>
<feature type="transmembrane region" description="Helical" evidence="1">
    <location>
        <begin position="155"/>
        <end position="175"/>
    </location>
</feature>
<keyword evidence="1" id="KW-1133">Transmembrane helix</keyword>
<evidence type="ECO:0000256" key="1">
    <source>
        <dbReference type="SAM" id="Phobius"/>
    </source>
</evidence>
<dbReference type="Gene3D" id="1.20.1070.10">
    <property type="entry name" value="Rhodopsin 7-helix transmembrane proteins"/>
    <property type="match status" value="1"/>
</dbReference>
<dbReference type="Proteomes" id="UP001151699">
    <property type="component" value="Chromosome A"/>
</dbReference>
<reference evidence="2" key="1">
    <citation type="submission" date="2022-07" db="EMBL/GenBank/DDBJ databases">
        <authorList>
            <person name="Trinca V."/>
            <person name="Uliana J.V.C."/>
            <person name="Torres T.T."/>
            <person name="Ward R.J."/>
            <person name="Monesi N."/>
        </authorList>
    </citation>
    <scope>NUCLEOTIDE SEQUENCE</scope>
    <source>
        <strain evidence="2">HSMRA1968</strain>
        <tissue evidence="2">Whole embryos</tissue>
    </source>
</reference>